<dbReference type="EMBL" id="AE003849">
    <property type="protein sequence ID" value="AAF84093.1"/>
    <property type="molecule type" value="Genomic_DNA"/>
</dbReference>
<evidence type="ECO:0000313" key="2">
    <source>
        <dbReference type="Proteomes" id="UP000000812"/>
    </source>
</evidence>
<reference evidence="1 2" key="1">
    <citation type="journal article" date="2000" name="Nature">
        <title>The genome sequence of the plant pathogen Xylella fastidiosa.</title>
        <authorList>
            <person name="Simpson A.J."/>
            <person name="Reinach F.C."/>
            <person name="Arruda P."/>
            <person name="Abreu F.A."/>
            <person name="Acencio M."/>
            <person name="Alvarenga R."/>
            <person name="Alves L.M."/>
            <person name="Araya J.E."/>
            <person name="Baia G.S."/>
            <person name="Baptista C.S."/>
            <person name="Barros M.H."/>
            <person name="Bonaccorsi E.D."/>
            <person name="Bordin S."/>
            <person name="Bove J.M."/>
            <person name="Briones M.R."/>
            <person name="Bueno M.R."/>
            <person name="Camargo A.A."/>
            <person name="Camargo L.E."/>
            <person name="Carraro D.M."/>
            <person name="Carrer H."/>
            <person name="Colauto N.B."/>
            <person name="Colombo C."/>
            <person name="Costa F.F."/>
            <person name="Costa M.C."/>
            <person name="Costa-Neto C.M."/>
            <person name="Coutinho L.L."/>
            <person name="Cristofani M."/>
            <person name="Dias-Neto E."/>
            <person name="Docena C."/>
            <person name="El-Dorry H."/>
            <person name="Facincani A.P."/>
            <person name="Ferreira A.J."/>
            <person name="Ferreira V.C."/>
            <person name="Ferro J.A."/>
            <person name="Fraga J.S."/>
            <person name="Franca S.C."/>
            <person name="Franco M.C."/>
            <person name="Frohme M."/>
            <person name="Furlan L.R."/>
            <person name="Garnier M."/>
            <person name="Goldman G.H."/>
            <person name="Goldman M.H."/>
            <person name="Gomes S.L."/>
            <person name="Gruber A."/>
            <person name="Ho P.L."/>
            <person name="Hoheisel J.D."/>
            <person name="Junqueira M.L."/>
            <person name="Kemper E.L."/>
            <person name="Kitajima J.P."/>
            <person name="Krieger J.E."/>
            <person name="Kuramae E.E."/>
            <person name="Laigret F."/>
            <person name="Lambais M.R."/>
            <person name="Leite L.C."/>
            <person name="Lemos E.G."/>
            <person name="Lemos M.V."/>
            <person name="Lopes S.A."/>
            <person name="Lopes C.R."/>
            <person name="Machado J.A."/>
            <person name="Machado M.A."/>
            <person name="Madeira A.M."/>
            <person name="Madeira H.M."/>
            <person name="Marino C.L."/>
            <person name="Marques M.V."/>
            <person name="Martins E.A."/>
            <person name="Martins E.M."/>
            <person name="Matsukuma A.Y."/>
            <person name="Menck C.F."/>
            <person name="Miracca E.C."/>
            <person name="Miyaki C.Y."/>
            <person name="Monteriro-Vitorello C.B."/>
            <person name="Moon D.H."/>
            <person name="Nagai M.A."/>
            <person name="Nascimento A.L."/>
            <person name="Netto L.E."/>
            <person name="Nhani A.Jr."/>
            <person name="Nobrega F.G."/>
            <person name="Nunes L.R."/>
            <person name="Oliveira M.A."/>
            <person name="de Oliveira M.C."/>
            <person name="de Oliveira R.C."/>
            <person name="Palmieri D.A."/>
            <person name="Paris A."/>
            <person name="Peixoto B.R."/>
            <person name="Pereira G.A."/>
            <person name="Pereira H.A.Jr."/>
            <person name="Pesquero J.B."/>
            <person name="Quaggio R.B."/>
            <person name="Roberto P.G."/>
            <person name="Rodrigues V."/>
            <person name="de M Rosa A.J."/>
            <person name="de Rosa V.E.Jr."/>
            <person name="de Sa R.G."/>
            <person name="Santelli R.V."/>
            <person name="Sawasaki H.E."/>
            <person name="da Silva A.C."/>
            <person name="da Silva A.M."/>
            <person name="da Silva F.R."/>
            <person name="da Silva W.A.Jr."/>
            <person name="da Silveira J.F."/>
            <person name="Silvestri M.L."/>
            <person name="Siqueira W.J."/>
            <person name="de Souza A.A."/>
            <person name="de Souza A.P."/>
            <person name="Terenzi M.F."/>
            <person name="Truffi D."/>
            <person name="Tsai S.M."/>
            <person name="Tsuhako M.H."/>
            <person name="Vallada H."/>
            <person name="Van Sluys M.A."/>
            <person name="Verjovski-Almeida S."/>
            <person name="Vettore A.L."/>
            <person name="Zago M.A."/>
            <person name="Zatz M."/>
            <person name="Meidanis J."/>
            <person name="Setubal J.C."/>
        </authorList>
    </citation>
    <scope>NUCLEOTIDE SEQUENCE [LARGE SCALE GENOMIC DNA]</scope>
    <source>
        <strain evidence="1 2">9a5c</strain>
    </source>
</reference>
<organism evidence="1 2">
    <name type="scientific">Xylella fastidiosa (strain 9a5c)</name>
    <dbReference type="NCBI Taxonomy" id="160492"/>
    <lineage>
        <taxon>Bacteria</taxon>
        <taxon>Pseudomonadati</taxon>
        <taxon>Pseudomonadota</taxon>
        <taxon>Gammaproteobacteria</taxon>
        <taxon>Lysobacterales</taxon>
        <taxon>Lysobacteraceae</taxon>
        <taxon>Xylella</taxon>
    </lineage>
</organism>
<dbReference type="Proteomes" id="UP000000812">
    <property type="component" value="Chromosome"/>
</dbReference>
<evidence type="ECO:0000313" key="1">
    <source>
        <dbReference type="EMBL" id="AAF84093.1"/>
    </source>
</evidence>
<gene>
    <name evidence="1" type="ordered locus">XF_1284</name>
</gene>
<dbReference type="KEGG" id="xfa:XF_1284"/>
<dbReference type="STRING" id="160492.XF_1284"/>
<sequence>MIDPNALWWILHGDCALPVSDVVVWFRGCIVQRASLLLSEPAVVVLLALSME</sequence>
<proteinExistence type="predicted"/>
<accession>Q9PDU5</accession>
<protein>
    <submittedName>
        <fullName evidence="1">Uncharacterized protein</fullName>
    </submittedName>
</protein>
<dbReference type="AlphaFoldDB" id="Q9PDU5"/>
<dbReference type="PIR" id="G82699">
    <property type="entry name" value="G82699"/>
</dbReference>
<dbReference type="HOGENOM" id="CLU_3086375_0_0_6"/>
<name>Q9PDU5_XYLFA</name>